<reference evidence="1" key="1">
    <citation type="journal article" date="2011" name="PLoS Biol.">
        <title>Gene gain and loss during evolution of obligate parasitism in the white rust pathogen of Arabidopsis thaliana.</title>
        <authorList>
            <person name="Kemen E."/>
            <person name="Gardiner A."/>
            <person name="Schultz-Larsen T."/>
            <person name="Kemen A.C."/>
            <person name="Balmuth A.L."/>
            <person name="Robert-Seilaniantz A."/>
            <person name="Bailey K."/>
            <person name="Holub E."/>
            <person name="Studholme D.J."/>
            <person name="Maclean D."/>
            <person name="Jones J.D."/>
        </authorList>
    </citation>
    <scope>NUCLEOTIDE SEQUENCE</scope>
</reference>
<dbReference type="AlphaFoldDB" id="F0VYS0"/>
<gene>
    <name evidence="1" type="primary">AlNc14C1G71</name>
    <name evidence="1" type="ORF">ALNC14_000770</name>
</gene>
<reference evidence="1" key="2">
    <citation type="submission" date="2011-02" db="EMBL/GenBank/DDBJ databases">
        <authorList>
            <person name="MacLean D."/>
        </authorList>
    </citation>
    <scope>NUCLEOTIDE SEQUENCE</scope>
</reference>
<proteinExistence type="predicted"/>
<accession>F0VYS0</accession>
<evidence type="ECO:0000313" key="1">
    <source>
        <dbReference type="EMBL" id="CCA13934.1"/>
    </source>
</evidence>
<organism evidence="1">
    <name type="scientific">Albugo laibachii Nc14</name>
    <dbReference type="NCBI Taxonomy" id="890382"/>
    <lineage>
        <taxon>Eukaryota</taxon>
        <taxon>Sar</taxon>
        <taxon>Stramenopiles</taxon>
        <taxon>Oomycota</taxon>
        <taxon>Peronosporomycetes</taxon>
        <taxon>Albuginales</taxon>
        <taxon>Albuginaceae</taxon>
        <taxon>Albugo</taxon>
    </lineage>
</organism>
<dbReference type="EMBL" id="FR824046">
    <property type="protein sequence ID" value="CCA13934.1"/>
    <property type="molecule type" value="Genomic_DNA"/>
</dbReference>
<sequence length="64" mass="7322">MLQVPICFILPLNFTWSEGNDEKCVSHPLCMVLLTRTLEYFSNAANGLVRPNSRIYLDFNTSEV</sequence>
<dbReference type="HOGENOM" id="CLU_2872288_0_0_1"/>
<protein>
    <submittedName>
        <fullName evidence="1">AlNc14C1G71 protein</fullName>
    </submittedName>
</protein>
<name>F0VYS0_9STRA</name>